<dbReference type="Proteomes" id="UP001223978">
    <property type="component" value="Unassembled WGS sequence"/>
</dbReference>
<dbReference type="EMBL" id="JASCIQ010000021">
    <property type="protein sequence ID" value="MDI3406232.1"/>
    <property type="molecule type" value="Genomic_DNA"/>
</dbReference>
<keyword evidence="3" id="KW-1185">Reference proteome</keyword>
<proteinExistence type="predicted"/>
<organism evidence="2 3">
    <name type="scientific">Streptomyces cavernicola</name>
    <dbReference type="NCBI Taxonomy" id="3043613"/>
    <lineage>
        <taxon>Bacteria</taxon>
        <taxon>Bacillati</taxon>
        <taxon>Actinomycetota</taxon>
        <taxon>Actinomycetes</taxon>
        <taxon>Kitasatosporales</taxon>
        <taxon>Streptomycetaceae</taxon>
        <taxon>Streptomyces</taxon>
    </lineage>
</organism>
<name>A0ABT6SDG5_9ACTN</name>
<dbReference type="InterPro" id="IPR038694">
    <property type="entry name" value="DUF427_sf"/>
</dbReference>
<dbReference type="Gene3D" id="2.170.150.40">
    <property type="entry name" value="Domain of unknown function (DUF427)"/>
    <property type="match status" value="1"/>
</dbReference>
<dbReference type="PANTHER" id="PTHR34310">
    <property type="entry name" value="DUF427 DOMAIN PROTEIN (AFU_ORTHOLOGUE AFUA_3G02220)"/>
    <property type="match status" value="1"/>
</dbReference>
<feature type="domain" description="DUF427" evidence="1">
    <location>
        <begin position="20"/>
        <end position="76"/>
    </location>
</feature>
<dbReference type="RefSeq" id="WP_282544160.1">
    <property type="nucleotide sequence ID" value="NZ_JASCIQ010000021.1"/>
</dbReference>
<comment type="caution">
    <text evidence="2">The sequence shown here is derived from an EMBL/GenBank/DDBJ whole genome shotgun (WGS) entry which is preliminary data.</text>
</comment>
<dbReference type="Pfam" id="PF04248">
    <property type="entry name" value="NTP_transf_9"/>
    <property type="match status" value="1"/>
</dbReference>
<accession>A0ABT6SDG5</accession>
<evidence type="ECO:0000259" key="1">
    <source>
        <dbReference type="Pfam" id="PF04248"/>
    </source>
</evidence>
<evidence type="ECO:0000313" key="3">
    <source>
        <dbReference type="Proteomes" id="UP001223978"/>
    </source>
</evidence>
<reference evidence="2 3" key="1">
    <citation type="submission" date="2023-05" db="EMBL/GenBank/DDBJ databases">
        <title>Draft genome sequence of Streptomyces sp. B-S-A6 isolated from a cave soil in Thailand.</title>
        <authorList>
            <person name="Chamroensaksri N."/>
            <person name="Muangham S."/>
        </authorList>
    </citation>
    <scope>NUCLEOTIDE SEQUENCE [LARGE SCALE GENOMIC DNA]</scope>
    <source>
        <strain evidence="2 3">B-S-A6</strain>
    </source>
</reference>
<protein>
    <submittedName>
        <fullName evidence="2">DUF427 domain-containing protein</fullName>
    </submittedName>
</protein>
<evidence type="ECO:0000313" key="2">
    <source>
        <dbReference type="EMBL" id="MDI3406232.1"/>
    </source>
</evidence>
<dbReference type="PANTHER" id="PTHR34310:SF5">
    <property type="entry name" value="DUF427 DOMAIN PROTEIN (AFU_ORTHOLOGUE AFUA_3G02220)"/>
    <property type="match status" value="1"/>
</dbReference>
<dbReference type="InterPro" id="IPR007361">
    <property type="entry name" value="DUF427"/>
</dbReference>
<gene>
    <name evidence="2" type="ORF">QIS96_20770</name>
</gene>
<sequence length="89" mass="10191">MNQERPTEVDDSEFMDIARDPEHFTQSRARSLCFWKGLARYYSVTAGGQTDRNAAWYYPHPSPLARRIKHHVAFGNGVVVEEAAPQVKQ</sequence>